<evidence type="ECO:0000259" key="2">
    <source>
        <dbReference type="Pfam" id="PF03080"/>
    </source>
</evidence>
<dbReference type="AlphaFoldDB" id="A0A8S9L8X1"/>
<evidence type="ECO:0000313" key="3">
    <source>
        <dbReference type="EMBL" id="KAF2602471.1"/>
    </source>
</evidence>
<dbReference type="Pfam" id="PF03080">
    <property type="entry name" value="Neprosin"/>
    <property type="match status" value="1"/>
</dbReference>
<accession>A0A8S9L8X1</accession>
<feature type="signal peptide" evidence="1">
    <location>
        <begin position="1"/>
        <end position="21"/>
    </location>
</feature>
<dbReference type="EMBL" id="QGKY02000094">
    <property type="protein sequence ID" value="KAF2602471.1"/>
    <property type="molecule type" value="Genomic_DNA"/>
</dbReference>
<proteinExistence type="predicted"/>
<sequence>MALYLVLCLCVYLLVTRCAEGSIDNFSLIVCLQDFDCVEIYKQPAFQHPLLKNHNIQGDGCGKTGCYNTQCPGFVVLSRNHRIGNQFSGSSVYGKTTRYFTLQIFQVSLSSFLIRMLD</sequence>
<dbReference type="InterPro" id="IPR004314">
    <property type="entry name" value="Neprosin"/>
</dbReference>
<keyword evidence="1" id="KW-0732">Signal</keyword>
<dbReference type="InterPro" id="IPR053168">
    <property type="entry name" value="Glutamic_endopeptidase"/>
</dbReference>
<name>A0A8S9L8X1_BRACR</name>
<feature type="chain" id="PRO_5035899844" description="Neprosin PEP catalytic domain-containing protein" evidence="1">
    <location>
        <begin position="22"/>
        <end position="118"/>
    </location>
</feature>
<reference evidence="3" key="1">
    <citation type="submission" date="2019-12" db="EMBL/GenBank/DDBJ databases">
        <title>Genome sequencing and annotation of Brassica cretica.</title>
        <authorList>
            <person name="Studholme D.J."/>
            <person name="Sarris P.F."/>
        </authorList>
    </citation>
    <scope>NUCLEOTIDE SEQUENCE</scope>
    <source>
        <strain evidence="3">PFS-102/07</strain>
        <tissue evidence="3">Leaf</tissue>
    </source>
</reference>
<feature type="domain" description="Neprosin PEP catalytic" evidence="2">
    <location>
        <begin position="57"/>
        <end position="106"/>
    </location>
</feature>
<gene>
    <name evidence="3" type="ORF">F2Q70_00028384</name>
</gene>
<dbReference type="PANTHER" id="PTHR31589">
    <property type="entry name" value="PROTEIN, PUTATIVE (DUF239)-RELATED-RELATED"/>
    <property type="match status" value="1"/>
</dbReference>
<organism evidence="3">
    <name type="scientific">Brassica cretica</name>
    <name type="common">Mustard</name>
    <dbReference type="NCBI Taxonomy" id="69181"/>
    <lineage>
        <taxon>Eukaryota</taxon>
        <taxon>Viridiplantae</taxon>
        <taxon>Streptophyta</taxon>
        <taxon>Embryophyta</taxon>
        <taxon>Tracheophyta</taxon>
        <taxon>Spermatophyta</taxon>
        <taxon>Magnoliopsida</taxon>
        <taxon>eudicotyledons</taxon>
        <taxon>Gunneridae</taxon>
        <taxon>Pentapetalae</taxon>
        <taxon>rosids</taxon>
        <taxon>malvids</taxon>
        <taxon>Brassicales</taxon>
        <taxon>Brassicaceae</taxon>
        <taxon>Brassiceae</taxon>
        <taxon>Brassica</taxon>
    </lineage>
</organism>
<protein>
    <recommendedName>
        <fullName evidence="2">Neprosin PEP catalytic domain-containing protein</fullName>
    </recommendedName>
</protein>
<evidence type="ECO:0000256" key="1">
    <source>
        <dbReference type="SAM" id="SignalP"/>
    </source>
</evidence>
<comment type="caution">
    <text evidence="3">The sequence shown here is derived from an EMBL/GenBank/DDBJ whole genome shotgun (WGS) entry which is preliminary data.</text>
</comment>
<dbReference type="PANTHER" id="PTHR31589:SF248">
    <property type="entry name" value="CARBOXYL-TERMINAL PROTEINASE-LIKE PROTEIN (DUF239)-RELATED"/>
    <property type="match status" value="1"/>
</dbReference>